<protein>
    <submittedName>
        <fullName evidence="1">Uncharacterized protein</fullName>
    </submittedName>
</protein>
<accession>A0AAP0X985</accession>
<sequence>MAVVNHMDQWGPIFRSETTTGYAEHNNLMEKRQLFLRSYQFCRKRSVAERIKKSLVRVKGVIWFRLRSARKFRKLVWSRLRLGFSYRRRRFLRLVSTTPHHMTSNALDWPSSSSSCFW</sequence>
<reference evidence="1 2" key="1">
    <citation type="journal article" date="2024" name="Plant J.">
        <title>Genome sequences and population genomics reveal climatic adaptation and genomic divergence between two closely related sweetgum species.</title>
        <authorList>
            <person name="Xu W.Q."/>
            <person name="Ren C.Q."/>
            <person name="Zhang X.Y."/>
            <person name="Comes H.P."/>
            <person name="Liu X.H."/>
            <person name="Li Y.G."/>
            <person name="Kettle C.J."/>
            <person name="Jalonen R."/>
            <person name="Gaisberger H."/>
            <person name="Ma Y.Z."/>
            <person name="Qiu Y.X."/>
        </authorList>
    </citation>
    <scope>NUCLEOTIDE SEQUENCE [LARGE SCALE GENOMIC DNA]</scope>
    <source>
        <strain evidence="1">Hangzhou</strain>
    </source>
</reference>
<comment type="caution">
    <text evidence="1">The sequence shown here is derived from an EMBL/GenBank/DDBJ whole genome shotgun (WGS) entry which is preliminary data.</text>
</comment>
<organism evidence="1 2">
    <name type="scientific">Liquidambar formosana</name>
    <name type="common">Formosan gum</name>
    <dbReference type="NCBI Taxonomy" id="63359"/>
    <lineage>
        <taxon>Eukaryota</taxon>
        <taxon>Viridiplantae</taxon>
        <taxon>Streptophyta</taxon>
        <taxon>Embryophyta</taxon>
        <taxon>Tracheophyta</taxon>
        <taxon>Spermatophyta</taxon>
        <taxon>Magnoliopsida</taxon>
        <taxon>eudicotyledons</taxon>
        <taxon>Gunneridae</taxon>
        <taxon>Pentapetalae</taxon>
        <taxon>Saxifragales</taxon>
        <taxon>Altingiaceae</taxon>
        <taxon>Liquidambar</taxon>
    </lineage>
</organism>
<dbReference type="Proteomes" id="UP001415857">
    <property type="component" value="Unassembled WGS sequence"/>
</dbReference>
<gene>
    <name evidence="1" type="ORF">L1049_019436</name>
</gene>
<dbReference type="AlphaFoldDB" id="A0AAP0X985"/>
<evidence type="ECO:0000313" key="1">
    <source>
        <dbReference type="EMBL" id="KAK9291488.1"/>
    </source>
</evidence>
<name>A0AAP0X985_LIQFO</name>
<keyword evidence="2" id="KW-1185">Reference proteome</keyword>
<evidence type="ECO:0000313" key="2">
    <source>
        <dbReference type="Proteomes" id="UP001415857"/>
    </source>
</evidence>
<dbReference type="EMBL" id="JBBPBK010000001">
    <property type="protein sequence ID" value="KAK9291488.1"/>
    <property type="molecule type" value="Genomic_DNA"/>
</dbReference>
<proteinExistence type="predicted"/>